<protein>
    <submittedName>
        <fullName evidence="2">PhnB protein</fullName>
    </submittedName>
</protein>
<dbReference type="AlphaFoldDB" id="A0A7W6CXZ5"/>
<dbReference type="InterPro" id="IPR037523">
    <property type="entry name" value="VOC_core"/>
</dbReference>
<evidence type="ECO:0000259" key="1">
    <source>
        <dbReference type="PROSITE" id="PS51819"/>
    </source>
</evidence>
<dbReference type="SUPFAM" id="SSF54593">
    <property type="entry name" value="Glyoxalase/Bleomycin resistance protein/Dihydroxybiphenyl dioxygenase"/>
    <property type="match status" value="1"/>
</dbReference>
<evidence type="ECO:0000313" key="2">
    <source>
        <dbReference type="EMBL" id="MBB3973146.1"/>
    </source>
</evidence>
<organism evidence="2 3">
    <name type="scientific">Hansschlegelia beijingensis</name>
    <dbReference type="NCBI Taxonomy" id="1133344"/>
    <lineage>
        <taxon>Bacteria</taxon>
        <taxon>Pseudomonadati</taxon>
        <taxon>Pseudomonadota</taxon>
        <taxon>Alphaproteobacteria</taxon>
        <taxon>Hyphomicrobiales</taxon>
        <taxon>Methylopilaceae</taxon>
        <taxon>Hansschlegelia</taxon>
    </lineage>
</organism>
<gene>
    <name evidence="2" type="ORF">GGR24_001803</name>
</gene>
<dbReference type="InterPro" id="IPR029068">
    <property type="entry name" value="Glyas_Bleomycin-R_OHBP_Dase"/>
</dbReference>
<dbReference type="EMBL" id="JACIDR010000002">
    <property type="protein sequence ID" value="MBB3973146.1"/>
    <property type="molecule type" value="Genomic_DNA"/>
</dbReference>
<keyword evidence="3" id="KW-1185">Reference proteome</keyword>
<evidence type="ECO:0000313" key="3">
    <source>
        <dbReference type="Proteomes" id="UP000528964"/>
    </source>
</evidence>
<accession>A0A7W6CXZ5</accession>
<dbReference type="PANTHER" id="PTHR34109:SF1">
    <property type="entry name" value="VOC DOMAIN-CONTAINING PROTEIN"/>
    <property type="match status" value="1"/>
</dbReference>
<dbReference type="Proteomes" id="UP000528964">
    <property type="component" value="Unassembled WGS sequence"/>
</dbReference>
<dbReference type="RefSeq" id="WP_183394994.1">
    <property type="nucleotide sequence ID" value="NZ_JACIDR010000002.1"/>
</dbReference>
<dbReference type="PROSITE" id="PS51819">
    <property type="entry name" value="VOC"/>
    <property type="match status" value="1"/>
</dbReference>
<name>A0A7W6CXZ5_9HYPH</name>
<feature type="domain" description="VOC" evidence="1">
    <location>
        <begin position="6"/>
        <end position="139"/>
    </location>
</feature>
<dbReference type="InterPro" id="IPR004360">
    <property type="entry name" value="Glyas_Fos-R_dOase_dom"/>
</dbReference>
<dbReference type="PANTHER" id="PTHR34109">
    <property type="entry name" value="BNAUNNG04460D PROTEIN-RELATED"/>
    <property type="match status" value="1"/>
</dbReference>
<reference evidence="2 3" key="1">
    <citation type="submission" date="2020-08" db="EMBL/GenBank/DDBJ databases">
        <title>Genomic Encyclopedia of Type Strains, Phase IV (KMG-IV): sequencing the most valuable type-strain genomes for metagenomic binning, comparative biology and taxonomic classification.</title>
        <authorList>
            <person name="Goeker M."/>
        </authorList>
    </citation>
    <scope>NUCLEOTIDE SEQUENCE [LARGE SCALE GENOMIC DNA]</scope>
    <source>
        <strain evidence="2 3">DSM 25481</strain>
    </source>
</reference>
<comment type="caution">
    <text evidence="2">The sequence shown here is derived from an EMBL/GenBank/DDBJ whole genome shotgun (WGS) entry which is preliminary data.</text>
</comment>
<proteinExistence type="predicted"/>
<dbReference type="Gene3D" id="3.30.720.120">
    <property type="match status" value="1"/>
</dbReference>
<dbReference type="Gene3D" id="3.30.720.110">
    <property type="match status" value="1"/>
</dbReference>
<sequence length="141" mass="14687">MADQDRHPKVEPHLCVAGGAEALSFYRKAFGAKVVMTVPAQDGVRLLHATVELFGGQVLVHDEFPEAAGPGAVRAPTSTGGASVAINVNLATAEDVDVAIARAAGAGAVVVMPPENTFWNARYGRVQDPFGHVWAFNAPLG</sequence>
<dbReference type="Pfam" id="PF00903">
    <property type="entry name" value="Glyoxalase"/>
    <property type="match status" value="1"/>
</dbReference>